<dbReference type="Proteomes" id="UP000751190">
    <property type="component" value="Unassembled WGS sequence"/>
</dbReference>
<organism evidence="1 2">
    <name type="scientific">Diacronema lutheri</name>
    <name type="common">Unicellular marine alga</name>
    <name type="synonym">Monochrysis lutheri</name>
    <dbReference type="NCBI Taxonomy" id="2081491"/>
    <lineage>
        <taxon>Eukaryota</taxon>
        <taxon>Haptista</taxon>
        <taxon>Haptophyta</taxon>
        <taxon>Pavlovophyceae</taxon>
        <taxon>Pavlovales</taxon>
        <taxon>Pavlovaceae</taxon>
        <taxon>Diacronema</taxon>
    </lineage>
</organism>
<dbReference type="EMBL" id="JAGTXO010000005">
    <property type="protein sequence ID" value="KAG8467827.1"/>
    <property type="molecule type" value="Genomic_DNA"/>
</dbReference>
<proteinExistence type="predicted"/>
<name>A0A8J6CAN2_DIALT</name>
<accession>A0A8J6CAN2</accession>
<comment type="caution">
    <text evidence="1">The sequence shown here is derived from an EMBL/GenBank/DDBJ whole genome shotgun (WGS) entry which is preliminary data.</text>
</comment>
<gene>
    <name evidence="1" type="ORF">KFE25_006879</name>
</gene>
<dbReference type="AlphaFoldDB" id="A0A8J6CAN2"/>
<protein>
    <submittedName>
        <fullName evidence="1">Uncharacterized protein</fullName>
    </submittedName>
</protein>
<evidence type="ECO:0000313" key="2">
    <source>
        <dbReference type="Proteomes" id="UP000751190"/>
    </source>
</evidence>
<sequence>MAADALATAIRAEAGLGHGVAEWHARSGDALRSILQSTHTAASPPLAGLSLVRPDLLAQVEERAAAAARDAASRHVAHLEGIAREYGAALGAFAGELARLRITLSRARPDVGDEPTTWRVVASLDARLVAYEGDCALLTHITSSLSTLAQPHEYHALLAALRLSPFLSEPGARAARSLLDAQGSTPTPTGTV</sequence>
<reference evidence="1" key="1">
    <citation type="submission" date="2021-05" db="EMBL/GenBank/DDBJ databases">
        <title>The genome of the haptophyte Pavlova lutheri (Diacronema luteri, Pavlovales) - a model for lipid biosynthesis in eukaryotic algae.</title>
        <authorList>
            <person name="Hulatt C.J."/>
            <person name="Posewitz M.C."/>
        </authorList>
    </citation>
    <scope>NUCLEOTIDE SEQUENCE</scope>
    <source>
        <strain evidence="1">NIVA-4/92</strain>
    </source>
</reference>
<keyword evidence="2" id="KW-1185">Reference proteome</keyword>
<evidence type="ECO:0000313" key="1">
    <source>
        <dbReference type="EMBL" id="KAG8467827.1"/>
    </source>
</evidence>
<dbReference type="OrthoDB" id="10622869at2759"/>